<dbReference type="SUPFAM" id="SSF54909">
    <property type="entry name" value="Dimeric alpha+beta barrel"/>
    <property type="match status" value="1"/>
</dbReference>
<proteinExistence type="predicted"/>
<dbReference type="Gramene" id="Kaladp0977s0005.1.v1.1">
    <property type="protein sequence ID" value="Kaladp0977s0005.1.v1.1"/>
    <property type="gene ID" value="Kaladp0977s0005.v1.1"/>
</dbReference>
<evidence type="ECO:0000259" key="2">
    <source>
        <dbReference type="PROSITE" id="PS51502"/>
    </source>
</evidence>
<dbReference type="AlphaFoldDB" id="A0A7N0VJB6"/>
<feature type="domain" description="Stress-response A/B barrel" evidence="2">
    <location>
        <begin position="65"/>
        <end position="158"/>
    </location>
</feature>
<dbReference type="InterPro" id="IPR013097">
    <property type="entry name" value="Dabb"/>
</dbReference>
<evidence type="ECO:0000313" key="4">
    <source>
        <dbReference type="Proteomes" id="UP000594263"/>
    </source>
</evidence>
<keyword evidence="4" id="KW-1185">Reference proteome</keyword>
<dbReference type="Proteomes" id="UP000594263">
    <property type="component" value="Unplaced"/>
</dbReference>
<dbReference type="Pfam" id="PF07876">
    <property type="entry name" value="Dabb"/>
    <property type="match status" value="1"/>
</dbReference>
<sequence>MMLQAPHLLNPCFNRAGSRLKNVDVWAPRLHSLRMKKQPRRVTAMCPAPEGENPGFRVAKKRKVVEHVCLFQAKEGLSNEEEKNMLDYLYTSQYQMPGIVSISVGRILEQNREAYTHALYVRFQRKEDIVKFYENPFQMKILEEHITPYCHGQISVDFESEVEDDIIPIFRKGEEFNYGAEFVLLLAFSKGVPDEQAEDAMASFAIVVLEFPLLIVQSTQGRNFNVSSSAVFTDVIVIRFRSTETCEIFVGSTEYKTVSSHTSFFSSTFSGLLFHYCNN</sequence>
<dbReference type="OMA" id="IPYCHGS"/>
<protein>
    <recommendedName>
        <fullName evidence="2">Stress-response A/B barrel domain-containing protein</fullName>
    </recommendedName>
</protein>
<dbReference type="PROSITE" id="PS51502">
    <property type="entry name" value="S_R_A_B_BARREL"/>
    <property type="match status" value="1"/>
</dbReference>
<evidence type="ECO:0000256" key="1">
    <source>
        <dbReference type="ARBA" id="ARBA00011738"/>
    </source>
</evidence>
<evidence type="ECO:0000313" key="3">
    <source>
        <dbReference type="EnsemblPlants" id="Kaladp0977s0005.1.v1.1"/>
    </source>
</evidence>
<dbReference type="PANTHER" id="PTHR33178:SF5">
    <property type="entry name" value="EXPRESSED PROTEIN"/>
    <property type="match status" value="1"/>
</dbReference>
<dbReference type="PANTHER" id="PTHR33178">
    <property type="match status" value="1"/>
</dbReference>
<comment type="subunit">
    <text evidence="1">Homodimer.</text>
</comment>
<accession>A0A7N0VJB6</accession>
<name>A0A7N0VJB6_KALFE</name>
<dbReference type="Gene3D" id="3.30.70.100">
    <property type="match status" value="1"/>
</dbReference>
<dbReference type="EnsemblPlants" id="Kaladp0977s0005.1.v1.1">
    <property type="protein sequence ID" value="Kaladp0977s0005.1.v1.1"/>
    <property type="gene ID" value="Kaladp0977s0005.v1.1"/>
</dbReference>
<dbReference type="SMART" id="SM00886">
    <property type="entry name" value="Dabb"/>
    <property type="match status" value="1"/>
</dbReference>
<organism evidence="3 4">
    <name type="scientific">Kalanchoe fedtschenkoi</name>
    <name type="common">Lavender scallops</name>
    <name type="synonym">South American air plant</name>
    <dbReference type="NCBI Taxonomy" id="63787"/>
    <lineage>
        <taxon>Eukaryota</taxon>
        <taxon>Viridiplantae</taxon>
        <taxon>Streptophyta</taxon>
        <taxon>Embryophyta</taxon>
        <taxon>Tracheophyta</taxon>
        <taxon>Spermatophyta</taxon>
        <taxon>Magnoliopsida</taxon>
        <taxon>eudicotyledons</taxon>
        <taxon>Gunneridae</taxon>
        <taxon>Pentapetalae</taxon>
        <taxon>Saxifragales</taxon>
        <taxon>Crassulaceae</taxon>
        <taxon>Kalanchoe</taxon>
    </lineage>
</organism>
<reference evidence="3" key="1">
    <citation type="submission" date="2021-01" db="UniProtKB">
        <authorList>
            <consortium name="EnsemblPlants"/>
        </authorList>
    </citation>
    <scope>IDENTIFICATION</scope>
</reference>
<dbReference type="InterPro" id="IPR011008">
    <property type="entry name" value="Dimeric_a/b-barrel"/>
</dbReference>
<dbReference type="InterPro" id="IPR044662">
    <property type="entry name" value="HS1/DABB1-like"/>
</dbReference>